<dbReference type="InterPro" id="IPR015424">
    <property type="entry name" value="PyrdxlP-dep_Trfase"/>
</dbReference>
<reference evidence="8" key="1">
    <citation type="submission" date="2023-07" db="EMBL/GenBank/DDBJ databases">
        <title>30 novel species of actinomycetes from the DSMZ collection.</title>
        <authorList>
            <person name="Nouioui I."/>
        </authorList>
    </citation>
    <scope>NUCLEOTIDE SEQUENCE [LARGE SCALE GENOMIC DNA]</scope>
    <source>
        <strain evidence="8">DSM 41886</strain>
    </source>
</reference>
<dbReference type="InterPro" id="IPR015422">
    <property type="entry name" value="PyrdxlP-dep_Trfase_small"/>
</dbReference>
<evidence type="ECO:0000256" key="3">
    <source>
        <dbReference type="ARBA" id="ARBA00022679"/>
    </source>
</evidence>
<dbReference type="RefSeq" id="WP_311617126.1">
    <property type="nucleotide sequence ID" value="NZ_JAVREV010000004.1"/>
</dbReference>
<dbReference type="InterPro" id="IPR000653">
    <property type="entry name" value="DegT/StrS_aminotransferase"/>
</dbReference>
<comment type="similarity">
    <text evidence="5">Belongs to the DegT/DnrJ/EryC1 family. L-glutamine:2-deoxy-scyllo-inosose/scyllo-inosose aminotransferase subfamily.</text>
</comment>
<evidence type="ECO:0000256" key="6">
    <source>
        <dbReference type="RuleBase" id="RU004508"/>
    </source>
</evidence>
<comment type="caution">
    <text evidence="7">The sequence shown here is derived from an EMBL/GenBank/DDBJ whole genome shotgun (WGS) entry which is preliminary data.</text>
</comment>
<dbReference type="PIRSF" id="PIRSF000390">
    <property type="entry name" value="PLP_StrS"/>
    <property type="match status" value="1"/>
</dbReference>
<dbReference type="Proteomes" id="UP001183615">
    <property type="component" value="Unassembled WGS sequence"/>
</dbReference>
<evidence type="ECO:0000256" key="4">
    <source>
        <dbReference type="ARBA" id="ARBA00022898"/>
    </source>
</evidence>
<dbReference type="Gene3D" id="3.40.640.10">
    <property type="entry name" value="Type I PLP-dependent aspartate aminotransferase-like (Major domain)"/>
    <property type="match status" value="1"/>
</dbReference>
<dbReference type="InterPro" id="IPR015421">
    <property type="entry name" value="PyrdxlP-dep_Trfase_major"/>
</dbReference>
<name>A0ABU2S509_9ACTN</name>
<sequence>MSTHPIPARWRLADHTISREDLAALADWLGSDPWLAQGKLVADLERRWSERIGVRGSVMVNSGSSANLAALVAAGRAKPGPLRVGAPAVARATTISPALLLGHEVVLFDVDRTTLGIDSAAACAAMERGEIDVLFVVHLLGLNALTPDLVATAARHGVILLEDCCEAAGTRFADAHVGTAGLAGTFSFYFGQHVATVEGGMVSSDDPEVLDGLRLLRSHGLAGESEHFDRFAADHPDVDPRFLFMVPGLNLRSTDLNALLGLRQLDRLDGAIRRRNANLAHFLRVLPPYLWRDYATEGASSFTLPLIAEDTDGARRARSAAERLGIEARPIVAGNLLAQPFVRTSDRVRAAAPTPVADHVHRHGFYIGNGPHVSAEMLDALGAALR</sequence>
<dbReference type="Gene3D" id="3.90.1150.10">
    <property type="entry name" value="Aspartate Aminotransferase, domain 1"/>
    <property type="match status" value="1"/>
</dbReference>
<comment type="cofactor">
    <cofactor evidence="1">
        <name>pyridoxal 5'-phosphate</name>
        <dbReference type="ChEBI" id="CHEBI:597326"/>
    </cofactor>
</comment>
<dbReference type="Pfam" id="PF01041">
    <property type="entry name" value="DegT_DnrJ_EryC1"/>
    <property type="match status" value="1"/>
</dbReference>
<keyword evidence="8" id="KW-1185">Reference proteome</keyword>
<organism evidence="7 8">
    <name type="scientific">Streptomyces johnsoniae</name>
    <dbReference type="NCBI Taxonomy" id="3075532"/>
    <lineage>
        <taxon>Bacteria</taxon>
        <taxon>Bacillati</taxon>
        <taxon>Actinomycetota</taxon>
        <taxon>Actinomycetes</taxon>
        <taxon>Kitasatosporales</taxon>
        <taxon>Streptomycetaceae</taxon>
        <taxon>Streptomyces</taxon>
    </lineage>
</organism>
<evidence type="ECO:0000256" key="5">
    <source>
        <dbReference type="ARBA" id="ARBA00038398"/>
    </source>
</evidence>
<evidence type="ECO:0000256" key="2">
    <source>
        <dbReference type="ARBA" id="ARBA00022576"/>
    </source>
</evidence>
<evidence type="ECO:0000313" key="8">
    <source>
        <dbReference type="Proteomes" id="UP001183615"/>
    </source>
</evidence>
<proteinExistence type="inferred from homology"/>
<dbReference type="SUPFAM" id="SSF53383">
    <property type="entry name" value="PLP-dependent transferases"/>
    <property type="match status" value="1"/>
</dbReference>
<gene>
    <name evidence="7" type="ORF">RM779_08880</name>
</gene>
<dbReference type="PANTHER" id="PTHR30244">
    <property type="entry name" value="TRANSAMINASE"/>
    <property type="match status" value="1"/>
</dbReference>
<dbReference type="PANTHER" id="PTHR30244:SF34">
    <property type="entry name" value="DTDP-4-AMINO-4,6-DIDEOXYGALACTOSE TRANSAMINASE"/>
    <property type="match status" value="1"/>
</dbReference>
<accession>A0ABU2S509</accession>
<protein>
    <submittedName>
        <fullName evidence="7">DegT/DnrJ/EryC1/StrS family aminotransferase</fullName>
    </submittedName>
</protein>
<keyword evidence="2 7" id="KW-0032">Aminotransferase</keyword>
<dbReference type="EMBL" id="JAVREV010000004">
    <property type="protein sequence ID" value="MDT0442710.1"/>
    <property type="molecule type" value="Genomic_DNA"/>
</dbReference>
<keyword evidence="4 6" id="KW-0663">Pyridoxal phosphate</keyword>
<dbReference type="GO" id="GO:0008483">
    <property type="term" value="F:transaminase activity"/>
    <property type="evidence" value="ECO:0007669"/>
    <property type="project" value="UniProtKB-KW"/>
</dbReference>
<evidence type="ECO:0000256" key="1">
    <source>
        <dbReference type="ARBA" id="ARBA00001933"/>
    </source>
</evidence>
<evidence type="ECO:0000313" key="7">
    <source>
        <dbReference type="EMBL" id="MDT0442710.1"/>
    </source>
</evidence>
<keyword evidence="3" id="KW-0808">Transferase</keyword>